<keyword evidence="3" id="KW-1185">Reference proteome</keyword>
<dbReference type="RefSeq" id="XP_016267379.1">
    <property type="nucleotide sequence ID" value="XM_016403482.1"/>
</dbReference>
<reference evidence="2 3" key="1">
    <citation type="submission" date="2015-01" db="EMBL/GenBank/DDBJ databases">
        <title>The Genome Sequence of Exophiala oligosperma CBS72588.</title>
        <authorList>
            <consortium name="The Broad Institute Genomics Platform"/>
            <person name="Cuomo C."/>
            <person name="de Hoog S."/>
            <person name="Gorbushina A."/>
            <person name="Stielow B."/>
            <person name="Teixiera M."/>
            <person name="Abouelleil A."/>
            <person name="Chapman S.B."/>
            <person name="Priest M."/>
            <person name="Young S.K."/>
            <person name="Wortman J."/>
            <person name="Nusbaum C."/>
            <person name="Birren B."/>
        </authorList>
    </citation>
    <scope>NUCLEOTIDE SEQUENCE [LARGE SCALE GENOMIC DNA]</scope>
    <source>
        <strain evidence="2 3">CBS 72588</strain>
    </source>
</reference>
<feature type="chain" id="PRO_5002240735" evidence="1">
    <location>
        <begin position="22"/>
        <end position="140"/>
    </location>
</feature>
<keyword evidence="1" id="KW-0732">Signal</keyword>
<gene>
    <name evidence="2" type="ORF">PV06_02760</name>
</gene>
<dbReference type="GeneID" id="27354834"/>
<organism evidence="2 3">
    <name type="scientific">Exophiala oligosperma</name>
    <dbReference type="NCBI Taxonomy" id="215243"/>
    <lineage>
        <taxon>Eukaryota</taxon>
        <taxon>Fungi</taxon>
        <taxon>Dikarya</taxon>
        <taxon>Ascomycota</taxon>
        <taxon>Pezizomycotina</taxon>
        <taxon>Eurotiomycetes</taxon>
        <taxon>Chaetothyriomycetidae</taxon>
        <taxon>Chaetothyriales</taxon>
        <taxon>Herpotrichiellaceae</taxon>
        <taxon>Exophiala</taxon>
    </lineage>
</organism>
<name>A0A0D2DVN3_9EURO</name>
<accession>A0A0D2DVN3</accession>
<evidence type="ECO:0000256" key="1">
    <source>
        <dbReference type="SAM" id="SignalP"/>
    </source>
</evidence>
<feature type="signal peptide" evidence="1">
    <location>
        <begin position="1"/>
        <end position="21"/>
    </location>
</feature>
<dbReference type="AlphaFoldDB" id="A0A0D2DVN3"/>
<sequence>MKLSCLAMGTGLLSILEIAYAQTSGIWLDWPYSVVHPNHTYELGWEIKRRYTLELLLVKQFDGGWTAEEKLWSDEEGKPPGGSYNWTVPTEYEPGANYGLWLHGEDVPDDQQGYANLTEWFQISSNEPKDDTLLRLTKQD</sequence>
<evidence type="ECO:0000313" key="2">
    <source>
        <dbReference type="EMBL" id="KIW47163.1"/>
    </source>
</evidence>
<dbReference type="VEuPathDB" id="FungiDB:PV06_02760"/>
<dbReference type="OrthoDB" id="3816487at2759"/>
<dbReference type="EMBL" id="KN847333">
    <property type="protein sequence ID" value="KIW47163.1"/>
    <property type="molecule type" value="Genomic_DNA"/>
</dbReference>
<evidence type="ECO:0000313" key="3">
    <source>
        <dbReference type="Proteomes" id="UP000053342"/>
    </source>
</evidence>
<protein>
    <submittedName>
        <fullName evidence="2">Uncharacterized protein</fullName>
    </submittedName>
</protein>
<dbReference type="Proteomes" id="UP000053342">
    <property type="component" value="Unassembled WGS sequence"/>
</dbReference>
<dbReference type="HOGENOM" id="CLU_1959600_0_0_1"/>
<proteinExistence type="predicted"/>